<dbReference type="OMA" id="FTPPACE"/>
<gene>
    <name evidence="3" type="ORF">PTSG_04212</name>
</gene>
<dbReference type="eggNOG" id="ENOG502S3HR">
    <property type="taxonomic scope" value="Eukaryota"/>
</dbReference>
<evidence type="ECO:0000313" key="3">
    <source>
        <dbReference type="EMBL" id="EGD83604.1"/>
    </source>
</evidence>
<feature type="chain" id="PRO_5003287341" description="Phosphodiester glycosidase domain-containing protein" evidence="1">
    <location>
        <begin position="24"/>
        <end position="286"/>
    </location>
</feature>
<reference evidence="3" key="1">
    <citation type="submission" date="2009-08" db="EMBL/GenBank/DDBJ databases">
        <title>Annotation of Salpingoeca rosetta.</title>
        <authorList>
            <consortium name="The Broad Institute Genome Sequencing Platform"/>
            <person name="Russ C."/>
            <person name="Cuomo C."/>
            <person name="Burger G."/>
            <person name="Gray M.W."/>
            <person name="Holland P.W.H."/>
            <person name="King N."/>
            <person name="Lang F.B.F."/>
            <person name="Roger A.J."/>
            <person name="Ruiz-Trillo I."/>
            <person name="Young S.K."/>
            <person name="Zeng Q."/>
            <person name="Gargeya S."/>
            <person name="Alvarado L."/>
            <person name="Berlin A."/>
            <person name="Chapman S.B."/>
            <person name="Chen Z."/>
            <person name="Freedman E."/>
            <person name="Gellesch M."/>
            <person name="Goldberg J."/>
            <person name="Griggs A."/>
            <person name="Gujja S."/>
            <person name="Heilman E."/>
            <person name="Heiman D."/>
            <person name="Howarth C."/>
            <person name="Mehta T."/>
            <person name="Neiman D."/>
            <person name="Pearson M."/>
            <person name="Roberts A."/>
            <person name="Saif S."/>
            <person name="Shea T."/>
            <person name="Shenoy N."/>
            <person name="Sisk P."/>
            <person name="Stolte C."/>
            <person name="Sykes S."/>
            <person name="White J."/>
            <person name="Yandava C."/>
            <person name="Haas B."/>
            <person name="Nusbaum C."/>
            <person name="Birren B."/>
        </authorList>
    </citation>
    <scope>NUCLEOTIDE SEQUENCE [LARGE SCALE GENOMIC DNA]</scope>
    <source>
        <strain evidence="3">ATCC 50818</strain>
    </source>
</reference>
<dbReference type="InterPro" id="IPR018711">
    <property type="entry name" value="NAGPA"/>
</dbReference>
<dbReference type="PANTHER" id="PTHR40446:SF2">
    <property type="entry name" value="N-ACETYLGLUCOSAMINE-1-PHOSPHODIESTER ALPHA-N-ACETYLGLUCOSAMINIDASE"/>
    <property type="match status" value="1"/>
</dbReference>
<dbReference type="RefSeq" id="XP_004995108.1">
    <property type="nucleotide sequence ID" value="XM_004995051.1"/>
</dbReference>
<sequence>MKLVCVSLVAVLVVVVFSGVGEGLLVPPTAPSGPTDVDQLPWPNATSQPLNVKKLTGHYNSTGRPYTAYLAILNNLSKFHFGLVPDGCKQHTTTQDSAQKLDCVYATNGGFFAFTPPACEGNIIIDSKTIQLPATGNCVFGLTENKRTVVGFVDGPDIAKFRFTQLLSGSGWLVRKGKSYVNKSRDISPTSGFVTEKAPRTAVGVRADGTLISLVVDGVEATKQGPDLFELAELLVAVGAYEAMNLDGGGSTTAVYHGQVFNVPTCHDTPTPVCQRDVTTITCIKP</sequence>
<dbReference type="GO" id="GO:0033299">
    <property type="term" value="P:secretion of lysosomal enzymes"/>
    <property type="evidence" value="ECO:0007669"/>
    <property type="project" value="TreeGrafter"/>
</dbReference>
<name>F2U6X2_SALR5</name>
<dbReference type="Proteomes" id="UP000007799">
    <property type="component" value="Unassembled WGS sequence"/>
</dbReference>
<dbReference type="GeneID" id="16075688"/>
<evidence type="ECO:0000256" key="1">
    <source>
        <dbReference type="SAM" id="SignalP"/>
    </source>
</evidence>
<dbReference type="EMBL" id="GL832963">
    <property type="protein sequence ID" value="EGD83604.1"/>
    <property type="molecule type" value="Genomic_DNA"/>
</dbReference>
<feature type="signal peptide" evidence="1">
    <location>
        <begin position="1"/>
        <end position="23"/>
    </location>
</feature>
<keyword evidence="1" id="KW-0732">Signal</keyword>
<accession>F2U6X2</accession>
<proteinExistence type="predicted"/>
<dbReference type="KEGG" id="sre:PTSG_04212"/>
<protein>
    <recommendedName>
        <fullName evidence="2">Phosphodiester glycosidase domain-containing protein</fullName>
    </recommendedName>
</protein>
<dbReference type="InParanoid" id="F2U6X2"/>
<evidence type="ECO:0000313" key="4">
    <source>
        <dbReference type="Proteomes" id="UP000007799"/>
    </source>
</evidence>
<feature type="domain" description="Phosphodiester glycosidase" evidence="2">
    <location>
        <begin position="103"/>
        <end position="284"/>
    </location>
</feature>
<dbReference type="OrthoDB" id="192253at2759"/>
<keyword evidence="4" id="KW-1185">Reference proteome</keyword>
<dbReference type="Pfam" id="PF09992">
    <property type="entry name" value="NAGPA"/>
    <property type="match status" value="1"/>
</dbReference>
<dbReference type="PANTHER" id="PTHR40446">
    <property type="entry name" value="N-ACETYLGLUCOSAMINE-1-PHOSPHODIESTER ALPHA-N-ACETYLGLUCOSAMINIDASE"/>
    <property type="match status" value="1"/>
</dbReference>
<evidence type="ECO:0000259" key="2">
    <source>
        <dbReference type="Pfam" id="PF09992"/>
    </source>
</evidence>
<dbReference type="AlphaFoldDB" id="F2U6X2"/>
<organism evidence="4">
    <name type="scientific">Salpingoeca rosetta (strain ATCC 50818 / BSB-021)</name>
    <dbReference type="NCBI Taxonomy" id="946362"/>
    <lineage>
        <taxon>Eukaryota</taxon>
        <taxon>Choanoflagellata</taxon>
        <taxon>Craspedida</taxon>
        <taxon>Salpingoecidae</taxon>
        <taxon>Salpingoeca</taxon>
    </lineage>
</organism>